<gene>
    <name evidence="1" type="ORF">I5M27_16475</name>
</gene>
<accession>A0ABS1C5C7</accession>
<comment type="caution">
    <text evidence="1">The sequence shown here is derived from an EMBL/GenBank/DDBJ whole genome shotgun (WGS) entry which is preliminary data.</text>
</comment>
<reference evidence="1 2" key="1">
    <citation type="submission" date="2020-12" db="EMBL/GenBank/DDBJ databases">
        <title>Bacterial novel species Adhaeribacter sp. BT258 isolated from soil.</title>
        <authorList>
            <person name="Jung H.-Y."/>
        </authorList>
    </citation>
    <scope>NUCLEOTIDE SEQUENCE [LARGE SCALE GENOMIC DNA]</scope>
    <source>
        <strain evidence="1 2">BT258</strain>
    </source>
</reference>
<sequence>MKKLFLISGVLLTLISCQNNEDSDSITKFVVLESQNTLNNLTSYIYKAVKKEGNRSSDLRVLAYSQKLESLRDSVVKEHNRESLLAYSDTVSNSYNQIFDEGGQISKQLIRNKQLVLNSSDTLNHLDLFFWTLKAEEAIQTELATKVGSTTDYFMPLWVGKKIELFLNGENFKVGDAVYATFQVSNDKINTLEFNFDSLVVKHTISKERIPRAIIKSGPIFIIRTVPNQLEKFSIEGKIKVVDYSGREWNHYLTETFTVN</sequence>
<evidence type="ECO:0000313" key="2">
    <source>
        <dbReference type="Proteomes" id="UP000644147"/>
    </source>
</evidence>
<evidence type="ECO:0000313" key="1">
    <source>
        <dbReference type="EMBL" id="MBK0404593.1"/>
    </source>
</evidence>
<protein>
    <submittedName>
        <fullName evidence="1">Uncharacterized protein</fullName>
    </submittedName>
</protein>
<dbReference type="EMBL" id="JAEHFX010000010">
    <property type="protein sequence ID" value="MBK0404593.1"/>
    <property type="molecule type" value="Genomic_DNA"/>
</dbReference>
<organism evidence="1 2">
    <name type="scientific">Adhaeribacter terrigena</name>
    <dbReference type="NCBI Taxonomy" id="2793070"/>
    <lineage>
        <taxon>Bacteria</taxon>
        <taxon>Pseudomonadati</taxon>
        <taxon>Bacteroidota</taxon>
        <taxon>Cytophagia</taxon>
        <taxon>Cytophagales</taxon>
        <taxon>Hymenobacteraceae</taxon>
        <taxon>Adhaeribacter</taxon>
    </lineage>
</organism>
<name>A0ABS1C5C7_9BACT</name>
<dbReference type="RefSeq" id="WP_200507433.1">
    <property type="nucleotide sequence ID" value="NZ_JAEHFX010000010.1"/>
</dbReference>
<keyword evidence="2" id="KW-1185">Reference proteome</keyword>
<dbReference type="PROSITE" id="PS51257">
    <property type="entry name" value="PROKAR_LIPOPROTEIN"/>
    <property type="match status" value="1"/>
</dbReference>
<dbReference type="Proteomes" id="UP000644147">
    <property type="component" value="Unassembled WGS sequence"/>
</dbReference>
<proteinExistence type="predicted"/>